<comment type="caution">
    <text evidence="2">The sequence shown here is derived from an EMBL/GenBank/DDBJ whole genome shotgun (WGS) entry which is preliminary data.</text>
</comment>
<sequence length="257" mass="29514">MASYVQDCIMLFGDSITQGAWDEGGFVGRQIHILQDVYARKLDILNRGLSGYNTDWAMPLFKKFLAIQEQQKYTPKVRLLVIWFGANDACIRPSPQHVSITKFISNLKHMVNMVQSPKSEYYLAETKIILVTPPPVNEFQRKEDPESRSPPRELDRLFDTTKEYAEAVKDVAREEEVAVVDIWSALWDASGHEQAQLSRYLNDGLHLNAAGYAVMYDKLMETIGREYPELHPDRLEYVFPRWDEIPGVTLGVVDDFP</sequence>
<evidence type="ECO:0000313" key="2">
    <source>
        <dbReference type="EMBL" id="KTB32796.1"/>
    </source>
</evidence>
<dbReference type="Proteomes" id="UP000054988">
    <property type="component" value="Unassembled WGS sequence"/>
</dbReference>
<dbReference type="InterPro" id="IPR045136">
    <property type="entry name" value="Iah1-like"/>
</dbReference>
<gene>
    <name evidence="2" type="ORF">WG66_14599</name>
</gene>
<dbReference type="Pfam" id="PF13472">
    <property type="entry name" value="Lipase_GDSL_2"/>
    <property type="match status" value="1"/>
</dbReference>
<dbReference type="PANTHER" id="PTHR14209">
    <property type="entry name" value="ISOAMYL ACETATE-HYDROLYZING ESTERASE 1"/>
    <property type="match status" value="1"/>
</dbReference>
<name>A0A0W0F936_MONRR</name>
<dbReference type="InterPro" id="IPR013830">
    <property type="entry name" value="SGNH_hydro"/>
</dbReference>
<dbReference type="PANTHER" id="PTHR14209:SF19">
    <property type="entry name" value="ISOAMYL ACETATE-HYDROLYZING ESTERASE 1 HOMOLOG"/>
    <property type="match status" value="1"/>
</dbReference>
<accession>A0A0W0F936</accession>
<dbReference type="InterPro" id="IPR036514">
    <property type="entry name" value="SGNH_hydro_sf"/>
</dbReference>
<proteinExistence type="predicted"/>
<dbReference type="Gene3D" id="3.40.50.1110">
    <property type="entry name" value="SGNH hydrolase"/>
    <property type="match status" value="1"/>
</dbReference>
<reference evidence="2 3" key="1">
    <citation type="submission" date="2015-12" db="EMBL/GenBank/DDBJ databases">
        <title>Draft genome sequence of Moniliophthora roreri, the causal agent of frosty pod rot of cacao.</title>
        <authorList>
            <person name="Aime M.C."/>
            <person name="Diaz-Valderrama J.R."/>
            <person name="Kijpornyongpan T."/>
            <person name="Phillips-Mora W."/>
        </authorList>
    </citation>
    <scope>NUCLEOTIDE SEQUENCE [LARGE SCALE GENOMIC DNA]</scope>
    <source>
        <strain evidence="2 3">MCA 2952</strain>
    </source>
</reference>
<dbReference type="SUPFAM" id="SSF52266">
    <property type="entry name" value="SGNH hydrolase"/>
    <property type="match status" value="1"/>
</dbReference>
<dbReference type="CDD" id="cd01838">
    <property type="entry name" value="Isoamyl_acetate_hydrolase_like"/>
    <property type="match status" value="1"/>
</dbReference>
<organism evidence="2 3">
    <name type="scientific">Moniliophthora roreri</name>
    <name type="common">Frosty pod rot fungus</name>
    <name type="synonym">Monilia roreri</name>
    <dbReference type="NCBI Taxonomy" id="221103"/>
    <lineage>
        <taxon>Eukaryota</taxon>
        <taxon>Fungi</taxon>
        <taxon>Dikarya</taxon>
        <taxon>Basidiomycota</taxon>
        <taxon>Agaricomycotina</taxon>
        <taxon>Agaricomycetes</taxon>
        <taxon>Agaricomycetidae</taxon>
        <taxon>Agaricales</taxon>
        <taxon>Marasmiineae</taxon>
        <taxon>Marasmiaceae</taxon>
        <taxon>Moniliophthora</taxon>
    </lineage>
</organism>
<protein>
    <recommendedName>
        <fullName evidence="1">SGNH hydrolase-type esterase domain-containing protein</fullName>
    </recommendedName>
</protein>
<dbReference type="AlphaFoldDB" id="A0A0W0F936"/>
<evidence type="ECO:0000259" key="1">
    <source>
        <dbReference type="Pfam" id="PF13472"/>
    </source>
</evidence>
<feature type="domain" description="SGNH hydrolase-type esterase" evidence="1">
    <location>
        <begin position="11"/>
        <end position="214"/>
    </location>
</feature>
<evidence type="ECO:0000313" key="3">
    <source>
        <dbReference type="Proteomes" id="UP000054988"/>
    </source>
</evidence>
<dbReference type="EMBL" id="LATX01002203">
    <property type="protein sequence ID" value="KTB32796.1"/>
    <property type="molecule type" value="Genomic_DNA"/>
</dbReference>
<dbReference type="eggNOG" id="KOG3035">
    <property type="taxonomic scope" value="Eukaryota"/>
</dbReference>